<accession>D1CDH3</accession>
<feature type="transmembrane region" description="Helical" evidence="1">
    <location>
        <begin position="6"/>
        <end position="32"/>
    </location>
</feature>
<keyword evidence="3" id="KW-1185">Reference proteome</keyword>
<dbReference type="STRING" id="525904.Tter_0056"/>
<keyword evidence="1" id="KW-0472">Membrane</keyword>
<protein>
    <submittedName>
        <fullName evidence="2">Uncharacterized protein</fullName>
    </submittedName>
</protein>
<gene>
    <name evidence="2" type="ordered locus">Tter_0056</name>
</gene>
<feature type="transmembrane region" description="Helical" evidence="1">
    <location>
        <begin position="44"/>
        <end position="67"/>
    </location>
</feature>
<dbReference type="EMBL" id="CP001825">
    <property type="protein sequence ID" value="ACZ40979.1"/>
    <property type="molecule type" value="Genomic_DNA"/>
</dbReference>
<organism evidence="2 3">
    <name type="scientific">Thermobaculum terrenum (strain ATCC BAA-798 / CCMEE 7001 / YNP1)</name>
    <dbReference type="NCBI Taxonomy" id="525904"/>
    <lineage>
        <taxon>Bacteria</taxon>
        <taxon>Bacillati</taxon>
        <taxon>Chloroflexota</taxon>
        <taxon>Chloroflexia</taxon>
        <taxon>Candidatus Thermobaculales</taxon>
        <taxon>Candidatus Thermobaculaceae</taxon>
        <taxon>Thermobaculum</taxon>
    </lineage>
</organism>
<dbReference type="HOGENOM" id="CLU_2276154_0_0_0"/>
<dbReference type="Proteomes" id="UP000000323">
    <property type="component" value="Chromosome 1"/>
</dbReference>
<evidence type="ECO:0000313" key="2">
    <source>
        <dbReference type="EMBL" id="ACZ40979.1"/>
    </source>
</evidence>
<dbReference type="AlphaFoldDB" id="D1CDH3"/>
<feature type="transmembrane region" description="Helical" evidence="1">
    <location>
        <begin position="79"/>
        <end position="96"/>
    </location>
</feature>
<dbReference type="KEGG" id="ttr:Tter_0056"/>
<sequence length="102" mass="10895">MTAVTTLLLVLAPLISLVGGIILIFCGVRYLLGYRKLIWDLEIANNNAALATCILGVSFAGLGLTYILTSGSVGHDLLYFLWLAMVLLAGILTFCIPGNSHQ</sequence>
<proteinExistence type="predicted"/>
<evidence type="ECO:0000256" key="1">
    <source>
        <dbReference type="SAM" id="Phobius"/>
    </source>
</evidence>
<evidence type="ECO:0000313" key="3">
    <source>
        <dbReference type="Proteomes" id="UP000000323"/>
    </source>
</evidence>
<keyword evidence="1" id="KW-1133">Transmembrane helix</keyword>
<name>D1CDH3_THET1</name>
<reference evidence="3" key="1">
    <citation type="journal article" date="2010" name="Stand. Genomic Sci.">
        <title>Complete genome sequence of 'Thermobaculum terrenum' type strain (YNP1).</title>
        <authorList>
            <person name="Kiss H."/>
            <person name="Cleland D."/>
            <person name="Lapidus A."/>
            <person name="Lucas S."/>
            <person name="Glavina Del Rio T."/>
            <person name="Nolan M."/>
            <person name="Tice H."/>
            <person name="Han C."/>
            <person name="Goodwin L."/>
            <person name="Pitluck S."/>
            <person name="Liolios K."/>
            <person name="Ivanova N."/>
            <person name="Mavromatis K."/>
            <person name="Ovchinnikova G."/>
            <person name="Pati A."/>
            <person name="Chen A."/>
            <person name="Palaniappan K."/>
            <person name="Land M."/>
            <person name="Hauser L."/>
            <person name="Chang Y."/>
            <person name="Jeffries C."/>
            <person name="Lu M."/>
            <person name="Brettin T."/>
            <person name="Detter J."/>
            <person name="Goker M."/>
            <person name="Tindall B."/>
            <person name="Beck B."/>
            <person name="McDermott T."/>
            <person name="Woyke T."/>
            <person name="Bristow J."/>
            <person name="Eisen J."/>
            <person name="Markowitz V."/>
            <person name="Hugenholtz P."/>
            <person name="Kyrpides N."/>
            <person name="Klenk H."/>
            <person name="Cheng J."/>
        </authorList>
    </citation>
    <scope>NUCLEOTIDE SEQUENCE [LARGE SCALE GENOMIC DNA]</scope>
    <source>
        <strain evidence="3">ATCC BAA-798 / YNP1</strain>
    </source>
</reference>
<keyword evidence="1" id="KW-0812">Transmembrane</keyword>